<dbReference type="OrthoDB" id="4062651at2759"/>
<evidence type="ECO:0000256" key="1">
    <source>
        <dbReference type="SAM" id="MobiDB-lite"/>
    </source>
</evidence>
<feature type="region of interest" description="Disordered" evidence="1">
    <location>
        <begin position="381"/>
        <end position="402"/>
    </location>
</feature>
<feature type="compositionally biased region" description="Basic and acidic residues" evidence="1">
    <location>
        <begin position="46"/>
        <end position="61"/>
    </location>
</feature>
<keyword evidence="3" id="KW-1185">Reference proteome</keyword>
<sequence>MWGTGHCCPSPPNPSAFTGFPQTPISQTPTRDSHSLPRPKTSSHSAKMETFRKTRSLKLDIPETPPSSSTNTPDLCFKEAPPICITPAVSSDHTSSYLKEKPSSVGYERQSDKKKVPLPKTPNIVKSKSGPWKFSASTSYDADTEELAEMAVSKDSSECRRGSSECGYAAVCCKSVEVQTECSEGQGCQSAASLAQTSPSVKTRSKQKPVKGQTNLIPPPVPPRNRPLKPALKKTESINWLDRSSSIVDLRNLFEEVKQSREMLQKSRESLNRSGERQSLSVYSPLSRTKSVSNMHHVGLSAARDSGLSHSSWELSEARASTPHLHPLRTVSSVSFTEDGQFGMHSPDDVYYTIQGGTGVTQHFQLEEHRPWYRIKPRSRTHSKNYYPTSSSSSEEGFAEDDSLYEPLRESPTMTSPEAYNPQFAYEVPYPPQRSPRFASQLSHSPPHTFHYPLSPRSPLHCQSPKSQGQPAHSQHYFCQSPQHSPQSPPCPVHHHTILPSPTITHRPA</sequence>
<feature type="compositionally biased region" description="Polar residues" evidence="1">
    <location>
        <begin position="191"/>
        <end position="202"/>
    </location>
</feature>
<feature type="region of interest" description="Disordered" evidence="1">
    <location>
        <begin position="1"/>
        <end position="74"/>
    </location>
</feature>
<dbReference type="EMBL" id="QCYY01003558">
    <property type="protein sequence ID" value="ROT62747.1"/>
    <property type="molecule type" value="Genomic_DNA"/>
</dbReference>
<evidence type="ECO:0000313" key="3">
    <source>
        <dbReference type="Proteomes" id="UP000283509"/>
    </source>
</evidence>
<dbReference type="AlphaFoldDB" id="A0A423SEU8"/>
<reference evidence="2 3" key="2">
    <citation type="submission" date="2019-01" db="EMBL/GenBank/DDBJ databases">
        <title>The decoding of complex shrimp genome reveals the adaptation for benthos swimmer, frequently molting mechanism and breeding impact on genome.</title>
        <authorList>
            <person name="Sun Y."/>
            <person name="Gao Y."/>
            <person name="Yu Y."/>
        </authorList>
    </citation>
    <scope>NUCLEOTIDE SEQUENCE [LARGE SCALE GENOMIC DNA]</scope>
    <source>
        <tissue evidence="2">Muscle</tissue>
    </source>
</reference>
<dbReference type="Proteomes" id="UP000283509">
    <property type="component" value="Unassembled WGS sequence"/>
</dbReference>
<reference evidence="2 3" key="1">
    <citation type="submission" date="2018-04" db="EMBL/GenBank/DDBJ databases">
        <authorList>
            <person name="Zhang X."/>
            <person name="Yuan J."/>
            <person name="Li F."/>
            <person name="Xiang J."/>
        </authorList>
    </citation>
    <scope>NUCLEOTIDE SEQUENCE [LARGE SCALE GENOMIC DNA]</scope>
    <source>
        <tissue evidence="2">Muscle</tissue>
    </source>
</reference>
<comment type="caution">
    <text evidence="2">The sequence shown here is derived from an EMBL/GenBank/DDBJ whole genome shotgun (WGS) entry which is preliminary data.</text>
</comment>
<feature type="compositionally biased region" description="Polar residues" evidence="1">
    <location>
        <begin position="20"/>
        <end position="30"/>
    </location>
</feature>
<feature type="compositionally biased region" description="Polar residues" evidence="1">
    <location>
        <begin position="500"/>
        <end position="509"/>
    </location>
</feature>
<protein>
    <submittedName>
        <fullName evidence="2">Uncharacterized protein</fullName>
    </submittedName>
</protein>
<feature type="region of interest" description="Disordered" evidence="1">
    <location>
        <begin position="426"/>
        <end position="509"/>
    </location>
</feature>
<proteinExistence type="predicted"/>
<organism evidence="2 3">
    <name type="scientific">Penaeus vannamei</name>
    <name type="common">Whiteleg shrimp</name>
    <name type="synonym">Litopenaeus vannamei</name>
    <dbReference type="NCBI Taxonomy" id="6689"/>
    <lineage>
        <taxon>Eukaryota</taxon>
        <taxon>Metazoa</taxon>
        <taxon>Ecdysozoa</taxon>
        <taxon>Arthropoda</taxon>
        <taxon>Crustacea</taxon>
        <taxon>Multicrustacea</taxon>
        <taxon>Malacostraca</taxon>
        <taxon>Eumalacostraca</taxon>
        <taxon>Eucarida</taxon>
        <taxon>Decapoda</taxon>
        <taxon>Dendrobranchiata</taxon>
        <taxon>Penaeoidea</taxon>
        <taxon>Penaeidae</taxon>
        <taxon>Penaeus</taxon>
    </lineage>
</organism>
<name>A0A423SEU8_PENVA</name>
<feature type="region of interest" description="Disordered" evidence="1">
    <location>
        <begin position="191"/>
        <end position="231"/>
    </location>
</feature>
<evidence type="ECO:0000313" key="2">
    <source>
        <dbReference type="EMBL" id="ROT62747.1"/>
    </source>
</evidence>
<gene>
    <name evidence="2" type="ORF">C7M84_019391</name>
</gene>
<feature type="region of interest" description="Disordered" evidence="1">
    <location>
        <begin position="94"/>
        <end position="124"/>
    </location>
</feature>
<accession>A0A423SEU8</accession>
<feature type="compositionally biased region" description="Polar residues" evidence="1">
    <location>
        <begin position="464"/>
        <end position="473"/>
    </location>
</feature>